<dbReference type="SUPFAM" id="SSF56281">
    <property type="entry name" value="Metallo-hydrolase/oxidoreductase"/>
    <property type="match status" value="1"/>
</dbReference>
<evidence type="ECO:0000313" key="2">
    <source>
        <dbReference type="EMBL" id="CAI9119667.1"/>
    </source>
</evidence>
<dbReference type="Proteomes" id="UP001176960">
    <property type="component" value="Unassembled WGS sequence"/>
</dbReference>
<dbReference type="InterPro" id="IPR036866">
    <property type="entry name" value="RibonucZ/Hydroxyglut_hydro"/>
</dbReference>
<keyword evidence="3" id="KW-1185">Reference proteome</keyword>
<dbReference type="SMART" id="SM00849">
    <property type="entry name" value="Lactamase_B"/>
    <property type="match status" value="1"/>
</dbReference>
<proteinExistence type="predicted"/>
<dbReference type="InterPro" id="IPR001279">
    <property type="entry name" value="Metallo-B-lactamas"/>
</dbReference>
<reference evidence="2" key="1">
    <citation type="submission" date="2023-03" db="EMBL/GenBank/DDBJ databases">
        <authorList>
            <person name="Cleenwerck I."/>
        </authorList>
    </citation>
    <scope>NUCLEOTIDE SEQUENCE</scope>
    <source>
        <strain evidence="2">LMG 32879</strain>
    </source>
</reference>
<dbReference type="EMBL" id="CATKSH010000002">
    <property type="protein sequence ID" value="CAI9119667.1"/>
    <property type="molecule type" value="Genomic_DNA"/>
</dbReference>
<protein>
    <submittedName>
        <fullName evidence="2">MBL fold metallo-hydrolase</fullName>
    </submittedName>
</protein>
<organism evidence="2 3">
    <name type="scientific">Brytella acorum</name>
    <dbReference type="NCBI Taxonomy" id="2959299"/>
    <lineage>
        <taxon>Bacteria</taxon>
        <taxon>Pseudomonadati</taxon>
        <taxon>Pseudomonadota</taxon>
        <taxon>Alphaproteobacteria</taxon>
        <taxon>Acetobacterales</taxon>
        <taxon>Acetobacteraceae</taxon>
        <taxon>Brytella</taxon>
    </lineage>
</organism>
<sequence length="262" mass="28866">MKITLLGCGGSAGVPMVGGDDGAGVWGQCDPSEPRNIRSRSSIVIEGDDGRRLLVDTGPDLRSQLLSARISAVHGVFYTHPHSDHVAGLDELRAINRVIDAPLPIAANAETMAELQSRFAYVFQPWNGEGFYRPVVEPQIVAERQFVAMCGLGFSVLGQRHGRIRSLGLRCGDFAYSTDVDFFDDGTLDALANLDTWVVGCFQHDPHPAHAWIDLVLEWRARIRPRRMVLTHMGPDMDYRTLCDELPEGVEPGFDGMVLESH</sequence>
<name>A0AA35UYX6_9PROT</name>
<comment type="caution">
    <text evidence="2">The sequence shown here is derived from an EMBL/GenBank/DDBJ whole genome shotgun (WGS) entry which is preliminary data.</text>
</comment>
<evidence type="ECO:0000259" key="1">
    <source>
        <dbReference type="SMART" id="SM00849"/>
    </source>
</evidence>
<feature type="domain" description="Metallo-beta-lactamase" evidence="1">
    <location>
        <begin position="39"/>
        <end position="210"/>
    </location>
</feature>
<dbReference type="Gene3D" id="3.60.15.10">
    <property type="entry name" value="Ribonuclease Z/Hydroxyacylglutathione hydrolase-like"/>
    <property type="match status" value="1"/>
</dbReference>
<dbReference type="PANTHER" id="PTHR42663">
    <property type="entry name" value="HYDROLASE C777.06C-RELATED-RELATED"/>
    <property type="match status" value="1"/>
</dbReference>
<accession>A0AA35UYX6</accession>
<evidence type="ECO:0000313" key="3">
    <source>
        <dbReference type="Proteomes" id="UP001176960"/>
    </source>
</evidence>
<dbReference type="AlphaFoldDB" id="A0AA35UYX6"/>
<dbReference type="Pfam" id="PF12706">
    <property type="entry name" value="Lactamase_B_2"/>
    <property type="match status" value="1"/>
</dbReference>
<dbReference type="PANTHER" id="PTHR42663:SF6">
    <property type="entry name" value="HYDROLASE C777.06C-RELATED"/>
    <property type="match status" value="1"/>
</dbReference>
<gene>
    <name evidence="2" type="ORF">LMG32879_000487</name>
</gene>
<dbReference type="CDD" id="cd16279">
    <property type="entry name" value="metallo-hydrolase-like_MBL-fold"/>
    <property type="match status" value="1"/>
</dbReference>
<dbReference type="RefSeq" id="WP_289841632.1">
    <property type="nucleotide sequence ID" value="NZ_CATKSH010000002.1"/>
</dbReference>